<dbReference type="EMBL" id="PHNJ01000002">
    <property type="protein sequence ID" value="TYL39753.1"/>
    <property type="molecule type" value="Genomic_DNA"/>
</dbReference>
<evidence type="ECO:0000256" key="1">
    <source>
        <dbReference type="SAM" id="MobiDB-lite"/>
    </source>
</evidence>
<protein>
    <recommendedName>
        <fullName evidence="2">Halobacterial output domain-containing protein</fullName>
    </recommendedName>
</protein>
<dbReference type="OrthoDB" id="198810at2157"/>
<proteinExistence type="predicted"/>
<evidence type="ECO:0000259" key="2">
    <source>
        <dbReference type="Pfam" id="PF18545"/>
    </source>
</evidence>
<comment type="caution">
    <text evidence="3">The sequence shown here is derived from an EMBL/GenBank/DDBJ whole genome shotgun (WGS) entry which is preliminary data.</text>
</comment>
<organism evidence="3 4">
    <name type="scientific">Natronococcus pandeyae</name>
    <dbReference type="NCBI Taxonomy" id="2055836"/>
    <lineage>
        <taxon>Archaea</taxon>
        <taxon>Methanobacteriati</taxon>
        <taxon>Methanobacteriota</taxon>
        <taxon>Stenosarchaea group</taxon>
        <taxon>Halobacteria</taxon>
        <taxon>Halobacteriales</taxon>
        <taxon>Natrialbaceae</taxon>
        <taxon>Natronococcus</taxon>
    </lineage>
</organism>
<gene>
    <name evidence="3" type="ORF">CV102_05575</name>
</gene>
<dbReference type="Proteomes" id="UP000766904">
    <property type="component" value="Unassembled WGS sequence"/>
</dbReference>
<sequence length="110" mass="11867">MNDNTTAPDSTPAAPFGEDSVGYDPTTEAAYTRFDTDYNTVVVAIVEAVATVTNREPEAMEPLYAVIDPEALTDLVSSVRETPVEVAFSYEDCRVSVSSRGTVVVEQPDE</sequence>
<reference evidence="3" key="1">
    <citation type="submission" date="2017-11" db="EMBL/GenBank/DDBJ databases">
        <authorList>
            <person name="Kajale S.C."/>
            <person name="Sharma A."/>
        </authorList>
    </citation>
    <scope>NUCLEOTIDE SEQUENCE</scope>
    <source>
        <strain evidence="3">LS1_42</strain>
    </source>
</reference>
<keyword evidence="4" id="KW-1185">Reference proteome</keyword>
<dbReference type="InterPro" id="IPR040624">
    <property type="entry name" value="HalOD1"/>
</dbReference>
<evidence type="ECO:0000313" key="4">
    <source>
        <dbReference type="Proteomes" id="UP000766904"/>
    </source>
</evidence>
<dbReference type="Pfam" id="PF18545">
    <property type="entry name" value="HalOD1"/>
    <property type="match status" value="1"/>
</dbReference>
<dbReference type="RefSeq" id="WP_148856885.1">
    <property type="nucleotide sequence ID" value="NZ_PHNJ01000002.1"/>
</dbReference>
<dbReference type="AlphaFoldDB" id="A0A8J8Q6Y4"/>
<feature type="domain" description="Halobacterial output" evidence="2">
    <location>
        <begin position="38"/>
        <end position="106"/>
    </location>
</feature>
<accession>A0A8J8Q6Y4</accession>
<name>A0A8J8Q6Y4_9EURY</name>
<evidence type="ECO:0000313" key="3">
    <source>
        <dbReference type="EMBL" id="TYL39753.1"/>
    </source>
</evidence>
<feature type="region of interest" description="Disordered" evidence="1">
    <location>
        <begin position="1"/>
        <end position="22"/>
    </location>
</feature>